<dbReference type="SMART" id="SM00382">
    <property type="entry name" value="AAA"/>
    <property type="match status" value="1"/>
</dbReference>
<keyword evidence="3 9" id="KW-0812">Transmembrane</keyword>
<keyword evidence="7 9" id="KW-0472">Membrane</keyword>
<evidence type="ECO:0000313" key="11">
    <source>
        <dbReference type="EMBL" id="OLQ11426.1"/>
    </source>
</evidence>
<keyword evidence="5" id="KW-0067">ATP-binding</keyword>
<feature type="region of interest" description="Disordered" evidence="8">
    <location>
        <begin position="359"/>
        <end position="385"/>
    </location>
</feature>
<comment type="caution">
    <text evidence="11">The sequence shown here is derived from an EMBL/GenBank/DDBJ whole genome shotgun (WGS) entry which is preliminary data.</text>
</comment>
<dbReference type="Pfam" id="PF01061">
    <property type="entry name" value="ABC2_membrane"/>
    <property type="match status" value="1"/>
</dbReference>
<reference evidence="11 12" key="1">
    <citation type="submission" date="2016-02" db="EMBL/GenBank/DDBJ databases">
        <title>Genome analysis of coral dinoflagellate symbionts highlights evolutionary adaptations to a symbiotic lifestyle.</title>
        <authorList>
            <person name="Aranda M."/>
            <person name="Li Y."/>
            <person name="Liew Y.J."/>
            <person name="Baumgarten S."/>
            <person name="Simakov O."/>
            <person name="Wilson M."/>
            <person name="Piel J."/>
            <person name="Ashoor H."/>
            <person name="Bougouffa S."/>
            <person name="Bajic V.B."/>
            <person name="Ryu T."/>
            <person name="Ravasi T."/>
            <person name="Bayer T."/>
            <person name="Micklem G."/>
            <person name="Kim H."/>
            <person name="Bhak J."/>
            <person name="Lajeunesse T.C."/>
            <person name="Voolstra C.R."/>
        </authorList>
    </citation>
    <scope>NUCLEOTIDE SEQUENCE [LARGE SCALE GENOMIC DNA]</scope>
    <source>
        <strain evidence="11 12">CCMP2467</strain>
    </source>
</reference>
<dbReference type="GO" id="GO:0140359">
    <property type="term" value="F:ABC-type transporter activity"/>
    <property type="evidence" value="ECO:0007669"/>
    <property type="project" value="InterPro"/>
</dbReference>
<dbReference type="Pfam" id="PF19055">
    <property type="entry name" value="ABC2_membrane_7"/>
    <property type="match status" value="1"/>
</dbReference>
<dbReference type="GO" id="GO:0016887">
    <property type="term" value="F:ATP hydrolysis activity"/>
    <property type="evidence" value="ECO:0007669"/>
    <property type="project" value="InterPro"/>
</dbReference>
<evidence type="ECO:0000256" key="1">
    <source>
        <dbReference type="ARBA" id="ARBA00004141"/>
    </source>
</evidence>
<evidence type="ECO:0000256" key="7">
    <source>
        <dbReference type="ARBA" id="ARBA00023136"/>
    </source>
</evidence>
<dbReference type="GO" id="GO:0005524">
    <property type="term" value="F:ATP binding"/>
    <property type="evidence" value="ECO:0007669"/>
    <property type="project" value="UniProtKB-KW"/>
</dbReference>
<dbReference type="GO" id="GO:0016020">
    <property type="term" value="C:membrane"/>
    <property type="evidence" value="ECO:0007669"/>
    <property type="project" value="UniProtKB-SubCell"/>
</dbReference>
<dbReference type="SUPFAM" id="SSF52540">
    <property type="entry name" value="P-loop containing nucleoside triphosphate hydrolases"/>
    <property type="match status" value="1"/>
</dbReference>
<feature type="transmembrane region" description="Helical" evidence="9">
    <location>
        <begin position="535"/>
        <end position="556"/>
    </location>
</feature>
<sequence>MISTEGLCSLYNKECCAARFCCVLRAFPAASCWAMDQASLIPQSFTASLGEEWIDVTFAIGDTAILKEVTGIAQPGKLTAVMGPSGSGKTTLLNVLSGRQRTSGYTRTGDEKQEVTFSGEIYARREKQQTTFFRGKTAYVFQDNALMDTDTARECLEFSAYLRLSRNVSKAKRDQLVDKLLADLHLEDSPVIVGGPLKKGLSGGQQKRVAVGVELISNPQMLFLDEPLSGLDSYNAFTLMHTLNRLALTGVPVVMTLHQPSSEIYDLIDDVIFLFKGEVVYQGPRTNLVNHFNQLGFHCPQNHNPADYVMFLIQKESQEVVSGIISSWKTSTAYKKLMDRILRAGDNFSAEALRAKNREMALEDSDESSDEESSTDDDNVTQGKVFGQPRKRRNCCQAQWALIKRDCRRTWRERKAILSANIQCLLVSLVYGWLFLGAGKQEYRDLGFFADAGQQNVNHGPPCNDDVLLSSPASRDQCVRSFQVHWGALSIITINAMMASITWAITVFQNERSCFLREASGGYYTRFAYFTSKTIFEFPVVGFTNIVSILTVKWLMGLRANPVILILELMLLSSASSSMVFCLSAQANTSEQAYSLVPIVQIPQFAFAGILLPNEMVPLSLRWLKFLCPLYYGMVMMSRSEFADVFDAYEECRTTLLAENPGRTDLLEAMYSTCPGATVQVGALNAQGVYDNYFWWPAFSMCIIFFFAFRLLGVFILWRKSLFVH</sequence>
<evidence type="ECO:0000256" key="5">
    <source>
        <dbReference type="ARBA" id="ARBA00022840"/>
    </source>
</evidence>
<evidence type="ECO:0000256" key="8">
    <source>
        <dbReference type="SAM" id="MobiDB-lite"/>
    </source>
</evidence>
<feature type="transmembrane region" description="Helical" evidence="9">
    <location>
        <begin position="416"/>
        <end position="436"/>
    </location>
</feature>
<keyword evidence="2" id="KW-0813">Transport</keyword>
<feature type="domain" description="ABC transporter" evidence="10">
    <location>
        <begin position="51"/>
        <end position="301"/>
    </location>
</feature>
<organism evidence="11 12">
    <name type="scientific">Symbiodinium microadriaticum</name>
    <name type="common">Dinoflagellate</name>
    <name type="synonym">Zooxanthella microadriatica</name>
    <dbReference type="NCBI Taxonomy" id="2951"/>
    <lineage>
        <taxon>Eukaryota</taxon>
        <taxon>Sar</taxon>
        <taxon>Alveolata</taxon>
        <taxon>Dinophyceae</taxon>
        <taxon>Suessiales</taxon>
        <taxon>Symbiodiniaceae</taxon>
        <taxon>Symbiodinium</taxon>
    </lineage>
</organism>
<evidence type="ECO:0000256" key="9">
    <source>
        <dbReference type="SAM" id="Phobius"/>
    </source>
</evidence>
<evidence type="ECO:0000256" key="2">
    <source>
        <dbReference type="ARBA" id="ARBA00022448"/>
    </source>
</evidence>
<proteinExistence type="predicted"/>
<feature type="compositionally biased region" description="Acidic residues" evidence="8">
    <location>
        <begin position="362"/>
        <end position="379"/>
    </location>
</feature>
<dbReference type="InterPro" id="IPR003439">
    <property type="entry name" value="ABC_transporter-like_ATP-bd"/>
</dbReference>
<keyword evidence="12" id="KW-1185">Reference proteome</keyword>
<evidence type="ECO:0000313" key="12">
    <source>
        <dbReference type="Proteomes" id="UP000186817"/>
    </source>
</evidence>
<comment type="subcellular location">
    <subcellularLocation>
        <location evidence="1">Membrane</location>
        <topology evidence="1">Multi-pass membrane protein</topology>
    </subcellularLocation>
</comment>
<dbReference type="OMA" id="AGQMCTG"/>
<evidence type="ECO:0000256" key="4">
    <source>
        <dbReference type="ARBA" id="ARBA00022741"/>
    </source>
</evidence>
<evidence type="ECO:0000259" key="10">
    <source>
        <dbReference type="PROSITE" id="PS50893"/>
    </source>
</evidence>
<dbReference type="Gene3D" id="3.40.50.300">
    <property type="entry name" value="P-loop containing nucleotide triphosphate hydrolases"/>
    <property type="match status" value="1"/>
</dbReference>
<dbReference type="PANTHER" id="PTHR48041">
    <property type="entry name" value="ABC TRANSPORTER G FAMILY MEMBER 28"/>
    <property type="match status" value="1"/>
</dbReference>
<feature type="transmembrane region" description="Helical" evidence="9">
    <location>
        <begin position="484"/>
        <end position="508"/>
    </location>
</feature>
<dbReference type="InterPro" id="IPR027417">
    <property type="entry name" value="P-loop_NTPase"/>
</dbReference>
<keyword evidence="4" id="KW-0547">Nucleotide-binding</keyword>
<dbReference type="InterPro" id="IPR050352">
    <property type="entry name" value="ABCG_transporters"/>
</dbReference>
<evidence type="ECO:0000256" key="6">
    <source>
        <dbReference type="ARBA" id="ARBA00022989"/>
    </source>
</evidence>
<feature type="transmembrane region" description="Helical" evidence="9">
    <location>
        <begin position="562"/>
        <end position="581"/>
    </location>
</feature>
<dbReference type="InterPro" id="IPR017871">
    <property type="entry name" value="ABC_transporter-like_CS"/>
</dbReference>
<dbReference type="Pfam" id="PF00005">
    <property type="entry name" value="ABC_tran"/>
    <property type="match status" value="1"/>
</dbReference>
<dbReference type="OrthoDB" id="420205at2759"/>
<dbReference type="InterPro" id="IPR013525">
    <property type="entry name" value="ABC2_TM"/>
</dbReference>
<keyword evidence="6 9" id="KW-1133">Transmembrane helix</keyword>
<dbReference type="PANTHER" id="PTHR48041:SF139">
    <property type="entry name" value="PROTEIN SCARLET"/>
    <property type="match status" value="1"/>
</dbReference>
<feature type="transmembrane region" description="Helical" evidence="9">
    <location>
        <begin position="694"/>
        <end position="718"/>
    </location>
</feature>
<dbReference type="AlphaFoldDB" id="A0A1Q9EVF6"/>
<evidence type="ECO:0000256" key="3">
    <source>
        <dbReference type="ARBA" id="ARBA00022692"/>
    </source>
</evidence>
<gene>
    <name evidence="11" type="primary">w</name>
    <name evidence="11" type="ORF">AK812_SmicGene4764</name>
</gene>
<dbReference type="InterPro" id="IPR003593">
    <property type="entry name" value="AAA+_ATPase"/>
</dbReference>
<dbReference type="PROSITE" id="PS50893">
    <property type="entry name" value="ABC_TRANSPORTER_2"/>
    <property type="match status" value="1"/>
</dbReference>
<name>A0A1Q9EVF6_SYMMI</name>
<protein>
    <submittedName>
        <fullName evidence="11">Protein white</fullName>
    </submittedName>
</protein>
<dbReference type="PROSITE" id="PS00211">
    <property type="entry name" value="ABC_TRANSPORTER_1"/>
    <property type="match status" value="1"/>
</dbReference>
<dbReference type="InterPro" id="IPR043926">
    <property type="entry name" value="ABCG_dom"/>
</dbReference>
<dbReference type="EMBL" id="LSRX01000059">
    <property type="protein sequence ID" value="OLQ11426.1"/>
    <property type="molecule type" value="Genomic_DNA"/>
</dbReference>
<dbReference type="Proteomes" id="UP000186817">
    <property type="component" value="Unassembled WGS sequence"/>
</dbReference>
<accession>A0A1Q9EVF6</accession>